<keyword evidence="3" id="KW-1185">Reference proteome</keyword>
<protein>
    <submittedName>
        <fullName evidence="2">Uncharacterized protein</fullName>
    </submittedName>
</protein>
<evidence type="ECO:0000256" key="1">
    <source>
        <dbReference type="SAM" id="MobiDB-lite"/>
    </source>
</evidence>
<organism evidence="2 3">
    <name type="scientific">Trifolium medium</name>
    <dbReference type="NCBI Taxonomy" id="97028"/>
    <lineage>
        <taxon>Eukaryota</taxon>
        <taxon>Viridiplantae</taxon>
        <taxon>Streptophyta</taxon>
        <taxon>Embryophyta</taxon>
        <taxon>Tracheophyta</taxon>
        <taxon>Spermatophyta</taxon>
        <taxon>Magnoliopsida</taxon>
        <taxon>eudicotyledons</taxon>
        <taxon>Gunneridae</taxon>
        <taxon>Pentapetalae</taxon>
        <taxon>rosids</taxon>
        <taxon>fabids</taxon>
        <taxon>Fabales</taxon>
        <taxon>Fabaceae</taxon>
        <taxon>Papilionoideae</taxon>
        <taxon>50 kb inversion clade</taxon>
        <taxon>NPAAA clade</taxon>
        <taxon>Hologalegina</taxon>
        <taxon>IRL clade</taxon>
        <taxon>Trifolieae</taxon>
        <taxon>Trifolium</taxon>
    </lineage>
</organism>
<evidence type="ECO:0000313" key="2">
    <source>
        <dbReference type="EMBL" id="MCI54740.1"/>
    </source>
</evidence>
<accession>A0A392T3N5</accession>
<comment type="caution">
    <text evidence="2">The sequence shown here is derived from an EMBL/GenBank/DDBJ whole genome shotgun (WGS) entry which is preliminary data.</text>
</comment>
<proteinExistence type="predicted"/>
<dbReference type="AlphaFoldDB" id="A0A392T3N5"/>
<dbReference type="Proteomes" id="UP000265520">
    <property type="component" value="Unassembled WGS sequence"/>
</dbReference>
<feature type="non-terminal residue" evidence="2">
    <location>
        <position position="71"/>
    </location>
</feature>
<feature type="non-terminal residue" evidence="2">
    <location>
        <position position="1"/>
    </location>
</feature>
<sequence>GLFAVHREDVGSLVIPSVNSDDGRDGGSIDGVANSSEDEDSGNDMDVDLLEDPQHGGRLEVVGGRTMRGQE</sequence>
<reference evidence="2 3" key="1">
    <citation type="journal article" date="2018" name="Front. Plant Sci.">
        <title>Red Clover (Trifolium pratense) and Zigzag Clover (T. medium) - A Picture of Genomic Similarities and Differences.</title>
        <authorList>
            <person name="Dluhosova J."/>
            <person name="Istvanek J."/>
            <person name="Nedelnik J."/>
            <person name="Repkova J."/>
        </authorList>
    </citation>
    <scope>NUCLEOTIDE SEQUENCE [LARGE SCALE GENOMIC DNA]</scope>
    <source>
        <strain evidence="3">cv. 10/8</strain>
        <tissue evidence="2">Leaf</tissue>
    </source>
</reference>
<name>A0A392T3N5_9FABA</name>
<dbReference type="EMBL" id="LXQA010484395">
    <property type="protein sequence ID" value="MCI54740.1"/>
    <property type="molecule type" value="Genomic_DNA"/>
</dbReference>
<evidence type="ECO:0000313" key="3">
    <source>
        <dbReference type="Proteomes" id="UP000265520"/>
    </source>
</evidence>
<feature type="region of interest" description="Disordered" evidence="1">
    <location>
        <begin position="15"/>
        <end position="46"/>
    </location>
</feature>
<feature type="compositionally biased region" description="Acidic residues" evidence="1">
    <location>
        <begin position="36"/>
        <end position="46"/>
    </location>
</feature>